<proteinExistence type="predicted"/>
<dbReference type="Pfam" id="PF07534">
    <property type="entry name" value="TLD"/>
    <property type="match status" value="1"/>
</dbReference>
<sequence>MSSIVLANALLRDISNRFENADDYDVNLYVGEEPEIEIFQAHSFILRARSAYFRAALSNNWVKKENDKISFRKPNISPKLFGPILKYMYTSSIELNIESVNRQEYFELIAAADELTLTELVDHIQEHIISNEKGWLLENFVQVFQKISTYEAMRKLQDYCAELICNDPSVVFTSDFGSLEEPALLALLQRDDLVMDEIDIWECVIKWGLAKNKVIDPDVTKWTQRDFEAMERTLHNSIQYIRFFQIPANEYFYKVRPYKKILPRNLKEDLQLYYIVPLGQPKYTPVLPPRMGLRPDSVIITSQHAAIIANWIYNKPRDTYKPHEIPYHFKLLIRGSRDGFTQEEFHKRCDHKGANIVVVKVEGAPIVVGGYNPLGWTSANDWRQTTESFIFSLNKQLKTTIMGRVRNPNCAIRDTVSKQWIGFGVGDLHFLDGTCTPNDYDAKILDSARYVVEDYEVFQVLNKSSNSMKDRPSKPTSIFGFM</sequence>
<evidence type="ECO:0008006" key="5">
    <source>
        <dbReference type="Google" id="ProtNLM"/>
    </source>
</evidence>
<evidence type="ECO:0000313" key="4">
    <source>
        <dbReference type="Proteomes" id="UP000266673"/>
    </source>
</evidence>
<dbReference type="InterPro" id="IPR000210">
    <property type="entry name" value="BTB/POZ_dom"/>
</dbReference>
<dbReference type="PANTHER" id="PTHR24410:SF23">
    <property type="entry name" value="BTB DOMAIN-CONTAINING PROTEIN-RELATED"/>
    <property type="match status" value="1"/>
</dbReference>
<dbReference type="InterPro" id="IPR011705">
    <property type="entry name" value="BACK"/>
</dbReference>
<gene>
    <name evidence="3" type="ORF">C2G38_2241745</name>
</gene>
<dbReference type="SUPFAM" id="SSF54695">
    <property type="entry name" value="POZ domain"/>
    <property type="match status" value="1"/>
</dbReference>
<reference evidence="3 4" key="1">
    <citation type="submission" date="2018-06" db="EMBL/GenBank/DDBJ databases">
        <title>Comparative genomics reveals the genomic features of Rhizophagus irregularis, R. cerebriforme, R. diaphanum and Gigaspora rosea, and their symbiotic lifestyle signature.</title>
        <authorList>
            <person name="Morin E."/>
            <person name="San Clemente H."/>
            <person name="Chen E.C.H."/>
            <person name="De La Providencia I."/>
            <person name="Hainaut M."/>
            <person name="Kuo A."/>
            <person name="Kohler A."/>
            <person name="Murat C."/>
            <person name="Tang N."/>
            <person name="Roy S."/>
            <person name="Loubradou J."/>
            <person name="Henrissat B."/>
            <person name="Grigoriev I.V."/>
            <person name="Corradi N."/>
            <person name="Roux C."/>
            <person name="Martin F.M."/>
        </authorList>
    </citation>
    <scope>NUCLEOTIDE SEQUENCE [LARGE SCALE GENOMIC DNA]</scope>
    <source>
        <strain evidence="3 4">DAOM 194757</strain>
    </source>
</reference>
<dbReference type="PROSITE" id="PS50097">
    <property type="entry name" value="BTB"/>
    <property type="match status" value="1"/>
</dbReference>
<comment type="caution">
    <text evidence="3">The sequence shown here is derived from an EMBL/GenBank/DDBJ whole genome shotgun (WGS) entry which is preliminary data.</text>
</comment>
<organism evidence="3 4">
    <name type="scientific">Gigaspora rosea</name>
    <dbReference type="NCBI Taxonomy" id="44941"/>
    <lineage>
        <taxon>Eukaryota</taxon>
        <taxon>Fungi</taxon>
        <taxon>Fungi incertae sedis</taxon>
        <taxon>Mucoromycota</taxon>
        <taxon>Glomeromycotina</taxon>
        <taxon>Glomeromycetes</taxon>
        <taxon>Diversisporales</taxon>
        <taxon>Gigasporaceae</taxon>
        <taxon>Gigaspora</taxon>
    </lineage>
</organism>
<dbReference type="PROSITE" id="PS51886">
    <property type="entry name" value="TLDC"/>
    <property type="match status" value="1"/>
</dbReference>
<dbReference type="InterPro" id="IPR051481">
    <property type="entry name" value="BTB-POZ/Galectin-3-binding"/>
</dbReference>
<feature type="domain" description="BTB" evidence="1">
    <location>
        <begin position="24"/>
        <end position="97"/>
    </location>
</feature>
<feature type="domain" description="TLDc" evidence="2">
    <location>
        <begin position="298"/>
        <end position="461"/>
    </location>
</feature>
<dbReference type="OrthoDB" id="2361824at2759"/>
<evidence type="ECO:0000313" key="3">
    <source>
        <dbReference type="EMBL" id="RIB24889.1"/>
    </source>
</evidence>
<keyword evidence="4" id="KW-1185">Reference proteome</keyword>
<dbReference type="CDD" id="cd18186">
    <property type="entry name" value="BTB_POZ_ZBTB_KLHL-like"/>
    <property type="match status" value="1"/>
</dbReference>
<dbReference type="PANTHER" id="PTHR24410">
    <property type="entry name" value="HL07962P-RELATED"/>
    <property type="match status" value="1"/>
</dbReference>
<dbReference type="Pfam" id="PF00651">
    <property type="entry name" value="BTB"/>
    <property type="match status" value="1"/>
</dbReference>
<dbReference type="Gene3D" id="3.30.710.10">
    <property type="entry name" value="Potassium Channel Kv1.1, Chain A"/>
    <property type="match status" value="1"/>
</dbReference>
<accession>A0A397VV76</accession>
<dbReference type="Proteomes" id="UP000266673">
    <property type="component" value="Unassembled WGS sequence"/>
</dbReference>
<dbReference type="InterPro" id="IPR006571">
    <property type="entry name" value="TLDc_dom"/>
</dbReference>
<evidence type="ECO:0000259" key="1">
    <source>
        <dbReference type="PROSITE" id="PS50097"/>
    </source>
</evidence>
<dbReference type="Gene3D" id="1.25.40.420">
    <property type="match status" value="1"/>
</dbReference>
<dbReference type="AlphaFoldDB" id="A0A397VV76"/>
<dbReference type="EMBL" id="QKWP01000197">
    <property type="protein sequence ID" value="RIB24889.1"/>
    <property type="molecule type" value="Genomic_DNA"/>
</dbReference>
<protein>
    <recommendedName>
        <fullName evidence="5">BTB domain-containing protein</fullName>
    </recommendedName>
</protein>
<dbReference type="SMART" id="SM00225">
    <property type="entry name" value="BTB"/>
    <property type="match status" value="1"/>
</dbReference>
<dbReference type="InterPro" id="IPR011333">
    <property type="entry name" value="SKP1/BTB/POZ_sf"/>
</dbReference>
<name>A0A397VV76_9GLOM</name>
<dbReference type="Pfam" id="PF07707">
    <property type="entry name" value="BACK"/>
    <property type="match status" value="1"/>
</dbReference>
<evidence type="ECO:0000259" key="2">
    <source>
        <dbReference type="PROSITE" id="PS51886"/>
    </source>
</evidence>